<proteinExistence type="predicted"/>
<accession>A0A6A3D6Q8</accession>
<dbReference type="Gene3D" id="1.10.443.10">
    <property type="entry name" value="Intergrase catalytic core"/>
    <property type="match status" value="1"/>
</dbReference>
<dbReference type="EMBL" id="QXGB01001551">
    <property type="protein sequence ID" value="KAE9188975.1"/>
    <property type="molecule type" value="Genomic_DNA"/>
</dbReference>
<keyword evidence="1" id="KW-0233">DNA recombination</keyword>
<protein>
    <submittedName>
        <fullName evidence="2">Uncharacterized protein</fullName>
    </submittedName>
</protein>
<dbReference type="EMBL" id="QXGF01007820">
    <property type="protein sequence ID" value="KAE8917184.1"/>
    <property type="molecule type" value="Genomic_DNA"/>
</dbReference>
<dbReference type="AlphaFoldDB" id="A0A6A3D6Q8"/>
<evidence type="ECO:0000313" key="5">
    <source>
        <dbReference type="Proteomes" id="UP000433483"/>
    </source>
</evidence>
<comment type="caution">
    <text evidence="2">The sequence shown here is derived from an EMBL/GenBank/DDBJ whole genome shotgun (WGS) entry which is preliminary data.</text>
</comment>
<evidence type="ECO:0000256" key="1">
    <source>
        <dbReference type="ARBA" id="ARBA00023172"/>
    </source>
</evidence>
<sequence length="158" mass="17826">MSYYRNVKNWLLEDFPQHRHIVEQRLLKMGRILERHCLTRQQGGMVTKAPACTKADLRSLIDGLYFDASSAKEYQDAALLSIIWYALGRASDLAFIQKRNLSVGSGNVLFLRLIRAKNVGGARPLSLPRQELLHHVSAPRHHHGTGDANIPGFVCTRP</sequence>
<evidence type="ECO:0000313" key="2">
    <source>
        <dbReference type="EMBL" id="KAE8917184.1"/>
    </source>
</evidence>
<dbReference type="InterPro" id="IPR011010">
    <property type="entry name" value="DNA_brk_join_enz"/>
</dbReference>
<dbReference type="GO" id="GO:0006310">
    <property type="term" value="P:DNA recombination"/>
    <property type="evidence" value="ECO:0007669"/>
    <property type="project" value="UniProtKB-KW"/>
</dbReference>
<dbReference type="InterPro" id="IPR013762">
    <property type="entry name" value="Integrase-like_cat_sf"/>
</dbReference>
<dbReference type="SUPFAM" id="SSF56349">
    <property type="entry name" value="DNA breaking-rejoining enzymes"/>
    <property type="match status" value="1"/>
</dbReference>
<organism evidence="2 4">
    <name type="scientific">Phytophthora fragariae</name>
    <dbReference type="NCBI Taxonomy" id="53985"/>
    <lineage>
        <taxon>Eukaryota</taxon>
        <taxon>Sar</taxon>
        <taxon>Stramenopiles</taxon>
        <taxon>Oomycota</taxon>
        <taxon>Peronosporomycetes</taxon>
        <taxon>Peronosporales</taxon>
        <taxon>Peronosporaceae</taxon>
        <taxon>Phytophthora</taxon>
    </lineage>
</organism>
<dbReference type="Proteomes" id="UP000429523">
    <property type="component" value="Unassembled WGS sequence"/>
</dbReference>
<dbReference type="GO" id="GO:0015074">
    <property type="term" value="P:DNA integration"/>
    <property type="evidence" value="ECO:0007669"/>
    <property type="project" value="InterPro"/>
</dbReference>
<reference evidence="4 5" key="1">
    <citation type="submission" date="2018-08" db="EMBL/GenBank/DDBJ databases">
        <title>Genomic investigation of the strawberry pathogen Phytophthora fragariae indicates pathogenicity is determined by transcriptional variation in three key races.</title>
        <authorList>
            <person name="Adams T.M."/>
            <person name="Armitage A.D."/>
            <person name="Sobczyk M.K."/>
            <person name="Bates H.J."/>
            <person name="Dunwell J.M."/>
            <person name="Nellist C.F."/>
            <person name="Harrison R.J."/>
        </authorList>
    </citation>
    <scope>NUCLEOTIDE SEQUENCE [LARGE SCALE GENOMIC DNA]</scope>
    <source>
        <strain evidence="3 5">NOV-27</strain>
        <strain evidence="2 4">NOV-9</strain>
    </source>
</reference>
<dbReference type="Proteomes" id="UP000433483">
    <property type="component" value="Unassembled WGS sequence"/>
</dbReference>
<evidence type="ECO:0000313" key="3">
    <source>
        <dbReference type="EMBL" id="KAE9188975.1"/>
    </source>
</evidence>
<dbReference type="GO" id="GO:0003677">
    <property type="term" value="F:DNA binding"/>
    <property type="evidence" value="ECO:0007669"/>
    <property type="project" value="InterPro"/>
</dbReference>
<dbReference type="OrthoDB" id="96309at2759"/>
<keyword evidence="5" id="KW-1185">Reference proteome</keyword>
<name>A0A6A3D6Q8_9STRA</name>
<gene>
    <name evidence="3" type="ORF">PF005_g19835</name>
    <name evidence="2" type="ORF">PF009_g32494</name>
</gene>
<evidence type="ECO:0000313" key="4">
    <source>
        <dbReference type="Proteomes" id="UP000429523"/>
    </source>
</evidence>